<dbReference type="Proteomes" id="UP001060771">
    <property type="component" value="Chromosome"/>
</dbReference>
<reference evidence="2" key="1">
    <citation type="journal article" date="2014" name="Int. J. Syst. Evol. Microbiol.">
        <title>Complete genome sequence of Corynebacterium casei LMG S-19264T (=DSM 44701T), isolated from a smear-ripened cheese.</title>
        <authorList>
            <consortium name="US DOE Joint Genome Institute (JGI-PGF)"/>
            <person name="Walter F."/>
            <person name="Albersmeier A."/>
            <person name="Kalinowski J."/>
            <person name="Ruckert C."/>
        </authorList>
    </citation>
    <scope>NUCLEOTIDE SEQUENCE</scope>
    <source>
        <strain evidence="2">JCM 11219</strain>
    </source>
</reference>
<dbReference type="InterPro" id="IPR036390">
    <property type="entry name" value="WH_DNA-bd_sf"/>
</dbReference>
<accession>A0A830EA47</accession>
<evidence type="ECO:0008006" key="5">
    <source>
        <dbReference type="Google" id="ProtNLM"/>
    </source>
</evidence>
<evidence type="ECO:0000313" key="3">
    <source>
        <dbReference type="Proteomes" id="UP000657075"/>
    </source>
</evidence>
<reference evidence="1" key="4">
    <citation type="journal article" date="2023" name="Microbiol. Resour. Announc.">
        <title>Complete Genome Sequence of Vulcanisaeta souniana Strain IC-059, a Hyperthermophilic Archaeon Isolated from Hot Spring Water in Japan.</title>
        <authorList>
            <person name="Kato S."/>
            <person name="Itoh T."/>
            <person name="Wu L."/>
            <person name="Ma J."/>
            <person name="Ohkuma M."/>
        </authorList>
    </citation>
    <scope>NUCLEOTIDE SEQUENCE</scope>
    <source>
        <strain evidence="1">JCM 11219</strain>
    </source>
</reference>
<evidence type="ECO:0000313" key="4">
    <source>
        <dbReference type="Proteomes" id="UP001060771"/>
    </source>
</evidence>
<dbReference type="Proteomes" id="UP000657075">
    <property type="component" value="Unassembled WGS sequence"/>
</dbReference>
<evidence type="ECO:0000313" key="2">
    <source>
        <dbReference type="EMBL" id="GGI85793.1"/>
    </source>
</evidence>
<dbReference type="EMBL" id="AP026830">
    <property type="protein sequence ID" value="BDR92943.1"/>
    <property type="molecule type" value="Genomic_DNA"/>
</dbReference>
<dbReference type="Pfam" id="PF10007">
    <property type="entry name" value="DUF2250"/>
    <property type="match status" value="1"/>
</dbReference>
<dbReference type="InterPro" id="IPR019254">
    <property type="entry name" value="DUF2250"/>
</dbReference>
<dbReference type="OrthoDB" id="45652at2157"/>
<keyword evidence="4" id="KW-1185">Reference proteome</keyword>
<evidence type="ECO:0000313" key="1">
    <source>
        <dbReference type="EMBL" id="BDR92943.1"/>
    </source>
</evidence>
<dbReference type="Gene3D" id="1.10.10.10">
    <property type="entry name" value="Winged helix-like DNA-binding domain superfamily/Winged helix DNA-binding domain"/>
    <property type="match status" value="1"/>
</dbReference>
<organism evidence="2 3">
    <name type="scientific">Vulcanisaeta souniana JCM 11219</name>
    <dbReference type="NCBI Taxonomy" id="1293586"/>
    <lineage>
        <taxon>Archaea</taxon>
        <taxon>Thermoproteota</taxon>
        <taxon>Thermoprotei</taxon>
        <taxon>Thermoproteales</taxon>
        <taxon>Thermoproteaceae</taxon>
        <taxon>Vulcanisaeta</taxon>
    </lineage>
</organism>
<protein>
    <recommendedName>
        <fullName evidence="5">DUF2250 domain-containing protein</fullName>
    </recommendedName>
</protein>
<dbReference type="AlphaFoldDB" id="A0A830EA47"/>
<reference evidence="2" key="2">
    <citation type="submission" date="2020-09" db="EMBL/GenBank/DDBJ databases">
        <authorList>
            <person name="Sun Q."/>
            <person name="Ohkuma M."/>
        </authorList>
    </citation>
    <scope>NUCLEOTIDE SEQUENCE</scope>
    <source>
        <strain evidence="2">JCM 11219</strain>
    </source>
</reference>
<dbReference type="InterPro" id="IPR036388">
    <property type="entry name" value="WH-like_DNA-bd_sf"/>
</dbReference>
<dbReference type="GeneID" id="76207576"/>
<sequence length="101" mass="11470">MDGLTNKDIAVLMHLKRANVDYGKSIAINTGIPLEEVLQILDKLESMGLIERVRGGKTLKRSVAKFKLSNEVRKHHVYYRLSRRGELLVRSLRRGNKAQGT</sequence>
<gene>
    <name evidence="2" type="ORF">GCM10007112_23580</name>
    <name evidence="1" type="ORF">Vsou_20360</name>
</gene>
<dbReference type="RefSeq" id="WP_188604095.1">
    <property type="nucleotide sequence ID" value="NZ_AP026830.1"/>
</dbReference>
<reference evidence="4" key="3">
    <citation type="submission" date="2022-09" db="EMBL/GenBank/DDBJ databases">
        <title>Complete genome sequence of Vulcanisaeta souniana.</title>
        <authorList>
            <person name="Kato S."/>
            <person name="Itoh T."/>
            <person name="Ohkuma M."/>
        </authorList>
    </citation>
    <scope>NUCLEOTIDE SEQUENCE [LARGE SCALE GENOMIC DNA]</scope>
    <source>
        <strain evidence="4">JCM 11219</strain>
    </source>
</reference>
<proteinExistence type="predicted"/>
<dbReference type="SUPFAM" id="SSF46785">
    <property type="entry name" value="Winged helix' DNA-binding domain"/>
    <property type="match status" value="1"/>
</dbReference>
<dbReference type="EMBL" id="BMNM01000013">
    <property type="protein sequence ID" value="GGI85793.1"/>
    <property type="molecule type" value="Genomic_DNA"/>
</dbReference>
<name>A0A830EA47_9CREN</name>